<comment type="caution">
    <text evidence="2">The sequence shown here is derived from an EMBL/GenBank/DDBJ whole genome shotgun (WGS) entry which is preliminary data.</text>
</comment>
<accession>A0ABQ0KJM9</accession>
<dbReference type="EMBL" id="BCTA01000036">
    <property type="protein sequence ID" value="GAT09567.1"/>
    <property type="molecule type" value="Genomic_DNA"/>
</dbReference>
<gene>
    <name evidence="2" type="ORF">RMCN_2700</name>
</gene>
<evidence type="ECO:0000313" key="3">
    <source>
        <dbReference type="Proteomes" id="UP000069773"/>
    </source>
</evidence>
<feature type="region of interest" description="Disordered" evidence="1">
    <location>
        <begin position="85"/>
        <end position="159"/>
    </location>
</feature>
<feature type="compositionally biased region" description="Pro residues" evidence="1">
    <location>
        <begin position="148"/>
        <end position="159"/>
    </location>
</feature>
<sequence length="159" mass="16672">MSETDTTEQFRRTLGTSHTLVRGPTMTDSPPLLHRLMIAGCAGAFLALSWPASAAAAPDDGTWDVEQYDNCMKQTVRNADLCCVDSGGVPTSDPNDTQSDGSPNCYAPPAQAQQAEQQPAAPMGPGAVRGDLPVLQLPPAQPAQPQQPVAPMPPRVLAP</sequence>
<organism evidence="2 3">
    <name type="scientific">Mycolicibacterium novocastrense</name>
    <name type="common">Mycobacterium novocastrense</name>
    <dbReference type="NCBI Taxonomy" id="59813"/>
    <lineage>
        <taxon>Bacteria</taxon>
        <taxon>Bacillati</taxon>
        <taxon>Actinomycetota</taxon>
        <taxon>Actinomycetes</taxon>
        <taxon>Mycobacteriales</taxon>
        <taxon>Mycobacteriaceae</taxon>
        <taxon>Mycolicibacterium</taxon>
    </lineage>
</organism>
<evidence type="ECO:0000313" key="2">
    <source>
        <dbReference type="EMBL" id="GAT09567.1"/>
    </source>
</evidence>
<feature type="compositionally biased region" description="Polar residues" evidence="1">
    <location>
        <begin position="92"/>
        <end position="102"/>
    </location>
</feature>
<reference evidence="2 3" key="1">
    <citation type="journal article" date="2016" name="Genome Announc.">
        <title>Draft Genome Sequences of Five Rapidly Growing Mycobacterium Species, M. thermoresistibile, M. fortuitum subsp. acetamidolyticum, M. canariasense, M. brisbanense, and M. novocastrense.</title>
        <authorList>
            <person name="Katahira K."/>
            <person name="Ogura Y."/>
            <person name="Gotoh Y."/>
            <person name="Hayashi T."/>
        </authorList>
    </citation>
    <scope>NUCLEOTIDE SEQUENCE [LARGE SCALE GENOMIC DNA]</scope>
    <source>
        <strain evidence="2 3">JCM18114</strain>
    </source>
</reference>
<proteinExistence type="predicted"/>
<name>A0ABQ0KJM9_MYCNV</name>
<keyword evidence="3" id="KW-1185">Reference proteome</keyword>
<protein>
    <submittedName>
        <fullName evidence="2">Alpha-L-fucosidase</fullName>
    </submittedName>
</protein>
<dbReference type="Proteomes" id="UP000069773">
    <property type="component" value="Unassembled WGS sequence"/>
</dbReference>
<evidence type="ECO:0000256" key="1">
    <source>
        <dbReference type="SAM" id="MobiDB-lite"/>
    </source>
</evidence>
<feature type="compositionally biased region" description="Low complexity" evidence="1">
    <location>
        <begin position="107"/>
        <end position="147"/>
    </location>
</feature>